<dbReference type="EMBL" id="PGFA01000003">
    <property type="protein sequence ID" value="PJJ52806.1"/>
    <property type="molecule type" value="Genomic_DNA"/>
</dbReference>
<reference evidence="1 2" key="1">
    <citation type="submission" date="2017-11" db="EMBL/GenBank/DDBJ databases">
        <title>Genomic Encyclopedia of Archaeal and Bacterial Type Strains, Phase II (KMG-II): From Individual Species to Whole Genera.</title>
        <authorList>
            <person name="Goeker M."/>
        </authorList>
    </citation>
    <scope>NUCLEOTIDE SEQUENCE [LARGE SCALE GENOMIC DNA]</scope>
    <source>
        <strain evidence="1 2">DSM 11115</strain>
    </source>
</reference>
<evidence type="ECO:0000313" key="2">
    <source>
        <dbReference type="Proteomes" id="UP000228535"/>
    </source>
</evidence>
<sequence>MLLAASEARAQEILGQDMPISLQGGRVQPAAGPLRIREVIDLQPKSKLLGVARRNIVSPFRLMVLHQPPAAELMALLRRSLPTAPAAPQFVLRLTEFGATAINQGKLNVAAELGLEYYVQHPDSNYYLVARTYANDQQLLVAQPEQACPLLLTALLQQSLEQVARADWDQPGPAYTLAQLRQPVAAPAPDLRAARQPGVYRSFYEFRHNTPNQPGNVTVDARAYRNTEWQGKRAVDPALLTPEGRRVEVKDAWGFCDGQQVYIKYHGEYYLLEQKGSNIMFFAPDFGHDGSGLLSAGPPRKAFSLSMVTGFIQSYQGTAGAAASLGKRPTHLIVYRRRAGAALPVTVDGEELGQLGADQYVSIPWQATGQKVQLCVGGACAQVQPTAATATYLKLAEDGRAALREVPVREGAARVSRLADR</sequence>
<comment type="caution">
    <text evidence="1">The sequence shown here is derived from an EMBL/GenBank/DDBJ whole genome shotgun (WGS) entry which is preliminary data.</text>
</comment>
<protein>
    <submittedName>
        <fullName evidence="1">Uncharacterized protein</fullName>
    </submittedName>
</protein>
<proteinExistence type="predicted"/>
<name>A0A2M9B4F4_9BACT</name>
<evidence type="ECO:0000313" key="1">
    <source>
        <dbReference type="EMBL" id="PJJ52806.1"/>
    </source>
</evidence>
<dbReference type="Proteomes" id="UP000228535">
    <property type="component" value="Unassembled WGS sequence"/>
</dbReference>
<dbReference type="AlphaFoldDB" id="A0A2M9B4F4"/>
<gene>
    <name evidence="1" type="ORF">CLV45_3463</name>
</gene>
<organism evidence="1 2">
    <name type="scientific">Hymenobacter chitinivorans DSM 11115</name>
    <dbReference type="NCBI Taxonomy" id="1121954"/>
    <lineage>
        <taxon>Bacteria</taxon>
        <taxon>Pseudomonadati</taxon>
        <taxon>Bacteroidota</taxon>
        <taxon>Cytophagia</taxon>
        <taxon>Cytophagales</taxon>
        <taxon>Hymenobacteraceae</taxon>
        <taxon>Hymenobacter</taxon>
    </lineage>
</organism>
<keyword evidence="2" id="KW-1185">Reference proteome</keyword>
<accession>A0A2M9B4F4</accession>